<evidence type="ECO:0000313" key="8">
    <source>
        <dbReference type="Proteomes" id="UP001378592"/>
    </source>
</evidence>
<evidence type="ECO:0000256" key="5">
    <source>
        <dbReference type="RuleBase" id="RU369002"/>
    </source>
</evidence>
<dbReference type="AlphaFoldDB" id="A0AAN9Z877"/>
<accession>A0AAN9Z877</accession>
<gene>
    <name evidence="7" type="ORF">R5R35_003213</name>
</gene>
<comment type="subcellular location">
    <subcellularLocation>
        <location evidence="5">Cytoplasm</location>
    </subcellularLocation>
    <subcellularLocation>
        <location evidence="5">Nucleus</location>
    </subcellularLocation>
</comment>
<dbReference type="CDD" id="cd00780">
    <property type="entry name" value="NTF2"/>
    <property type="match status" value="1"/>
</dbReference>
<dbReference type="InterPro" id="IPR018222">
    <property type="entry name" value="Nuclear_transport_factor_2_euk"/>
</dbReference>
<keyword evidence="2 5" id="KW-0653">Protein transport</keyword>
<dbReference type="GO" id="GO:0005634">
    <property type="term" value="C:nucleus"/>
    <property type="evidence" value="ECO:0007669"/>
    <property type="project" value="UniProtKB-SubCell"/>
</dbReference>
<keyword evidence="5" id="KW-0963">Cytoplasm</keyword>
<comment type="function">
    <text evidence="5">Has a role in nuclear-cytoplasmic transport of proteins and mRNAs.</text>
</comment>
<dbReference type="InterPro" id="IPR032710">
    <property type="entry name" value="NTF2-like_dom_sf"/>
</dbReference>
<evidence type="ECO:0000256" key="3">
    <source>
        <dbReference type="ARBA" id="ARBA00023242"/>
    </source>
</evidence>
<evidence type="ECO:0000256" key="1">
    <source>
        <dbReference type="ARBA" id="ARBA00022448"/>
    </source>
</evidence>
<dbReference type="FunFam" id="3.10.450.50:FF:000006">
    <property type="entry name" value="NTF2-related export protein 2 isoform 1"/>
    <property type="match status" value="1"/>
</dbReference>
<keyword evidence="8" id="KW-1185">Reference proteome</keyword>
<dbReference type="Pfam" id="PF02136">
    <property type="entry name" value="NTF2"/>
    <property type="match status" value="1"/>
</dbReference>
<name>A0AAN9Z877_9ORTH</name>
<dbReference type="SUPFAM" id="SSF54427">
    <property type="entry name" value="NTF2-like"/>
    <property type="match status" value="1"/>
</dbReference>
<dbReference type="EMBL" id="JAZDUA010000174">
    <property type="protein sequence ID" value="KAK7865515.1"/>
    <property type="molecule type" value="Genomic_DNA"/>
</dbReference>
<dbReference type="GO" id="GO:0015031">
    <property type="term" value="P:protein transport"/>
    <property type="evidence" value="ECO:0007669"/>
    <property type="project" value="UniProtKB-KW"/>
</dbReference>
<dbReference type="PANTHER" id="PTHR12612">
    <property type="entry name" value="NUCLEAR TRANSPORT FACTOR 2"/>
    <property type="match status" value="1"/>
</dbReference>
<protein>
    <recommendedName>
        <fullName evidence="4 5">NTF2-related export protein</fullName>
    </recommendedName>
</protein>
<evidence type="ECO:0000256" key="2">
    <source>
        <dbReference type="ARBA" id="ARBA00022927"/>
    </source>
</evidence>
<keyword evidence="3 5" id="KW-0539">Nucleus</keyword>
<proteinExistence type="predicted"/>
<comment type="caution">
    <text evidence="7">The sequence shown here is derived from an EMBL/GenBank/DDBJ whole genome shotgun (WGS) entry which is preliminary data.</text>
</comment>
<dbReference type="PROSITE" id="PS50177">
    <property type="entry name" value="NTF2_DOMAIN"/>
    <property type="match status" value="1"/>
</dbReference>
<dbReference type="Gene3D" id="3.10.450.50">
    <property type="match status" value="1"/>
</dbReference>
<evidence type="ECO:0000256" key="4">
    <source>
        <dbReference type="ARBA" id="ARBA00070836"/>
    </source>
</evidence>
<evidence type="ECO:0000259" key="6">
    <source>
        <dbReference type="PROSITE" id="PS50177"/>
    </source>
</evidence>
<evidence type="ECO:0000313" key="7">
    <source>
        <dbReference type="EMBL" id="KAK7865515.1"/>
    </source>
</evidence>
<dbReference type="Proteomes" id="UP001378592">
    <property type="component" value="Unassembled WGS sequence"/>
</dbReference>
<organism evidence="7 8">
    <name type="scientific">Gryllus longicercus</name>
    <dbReference type="NCBI Taxonomy" id="2509291"/>
    <lineage>
        <taxon>Eukaryota</taxon>
        <taxon>Metazoa</taxon>
        <taxon>Ecdysozoa</taxon>
        <taxon>Arthropoda</taxon>
        <taxon>Hexapoda</taxon>
        <taxon>Insecta</taxon>
        <taxon>Pterygota</taxon>
        <taxon>Neoptera</taxon>
        <taxon>Polyneoptera</taxon>
        <taxon>Orthoptera</taxon>
        <taxon>Ensifera</taxon>
        <taxon>Gryllidea</taxon>
        <taxon>Grylloidea</taxon>
        <taxon>Gryllidae</taxon>
        <taxon>Gryllinae</taxon>
        <taxon>Gryllus</taxon>
    </lineage>
</organism>
<dbReference type="GO" id="GO:0005737">
    <property type="term" value="C:cytoplasm"/>
    <property type="evidence" value="ECO:0007669"/>
    <property type="project" value="UniProtKB-SubCell"/>
</dbReference>
<reference evidence="7 8" key="1">
    <citation type="submission" date="2024-03" db="EMBL/GenBank/DDBJ databases">
        <title>The genome assembly and annotation of the cricket Gryllus longicercus Weissman &amp; Gray.</title>
        <authorList>
            <person name="Szrajer S."/>
            <person name="Gray D."/>
            <person name="Ylla G."/>
        </authorList>
    </citation>
    <scope>NUCLEOTIDE SEQUENCE [LARGE SCALE GENOMIC DNA]</scope>
    <source>
        <strain evidence="7">DAG 2021-001</strain>
        <tissue evidence="7">Whole body minus gut</tissue>
    </source>
</reference>
<dbReference type="InterPro" id="IPR002075">
    <property type="entry name" value="NTF2_dom"/>
</dbReference>
<feature type="domain" description="NTF2" evidence="6">
    <location>
        <begin position="15"/>
        <end position="131"/>
    </location>
</feature>
<dbReference type="InterPro" id="IPR045875">
    <property type="entry name" value="NTF2"/>
</dbReference>
<dbReference type="GO" id="GO:0006913">
    <property type="term" value="P:nucleocytoplasmic transport"/>
    <property type="evidence" value="ECO:0007669"/>
    <property type="project" value="UniProtKB-UniRule"/>
</dbReference>
<keyword evidence="1 5" id="KW-0813">Transport</keyword>
<sequence length="134" mass="15455">MEQERRTKVEQACRTAEEFIKHYYEGLDRRRNVMSRLYLDTATLLWNGNGIAGKEFIQKFFENLPSTDHIVSSIDSQPLTTGSTCHFPLTIVVSVSGFIAFCQEQPQAFQQQLLITAEGDKWKIVSDCFRFQEP</sequence>
<dbReference type="GO" id="GO:0051028">
    <property type="term" value="P:mRNA transport"/>
    <property type="evidence" value="ECO:0007669"/>
    <property type="project" value="UniProtKB-UniRule"/>
</dbReference>